<accession>A0A6C0AWL4</accession>
<sequence length="161" mass="19308">MSKYIPPHLRKKLEEEKIRKENEEKAKIIVPLTEEAKTAPPPCKWNFKAALTKNNKEFNIPKKTVSYLNYDFNCTECSKPVKREGLNNNGTNYCWYCHSKILFKDKNLLNEYSSDEEHDNYKKKSSYKSLNNKTDAQKLKEMYEDYLYNQEQKSLYKEYDY</sequence>
<reference evidence="1" key="1">
    <citation type="journal article" date="2020" name="Nature">
        <title>Giant virus diversity and host interactions through global metagenomics.</title>
        <authorList>
            <person name="Schulz F."/>
            <person name="Roux S."/>
            <person name="Paez-Espino D."/>
            <person name="Jungbluth S."/>
            <person name="Walsh D.A."/>
            <person name="Denef V.J."/>
            <person name="McMahon K.D."/>
            <person name="Konstantinidis K.T."/>
            <person name="Eloe-Fadrosh E.A."/>
            <person name="Kyrpides N.C."/>
            <person name="Woyke T."/>
        </authorList>
    </citation>
    <scope>NUCLEOTIDE SEQUENCE</scope>
    <source>
        <strain evidence="1">GVMAG-S-ERX555965-48</strain>
    </source>
</reference>
<evidence type="ECO:0000313" key="1">
    <source>
        <dbReference type="EMBL" id="QHS84162.1"/>
    </source>
</evidence>
<organism evidence="1">
    <name type="scientific">viral metagenome</name>
    <dbReference type="NCBI Taxonomy" id="1070528"/>
    <lineage>
        <taxon>unclassified sequences</taxon>
        <taxon>metagenomes</taxon>
        <taxon>organismal metagenomes</taxon>
    </lineage>
</organism>
<dbReference type="AlphaFoldDB" id="A0A6C0AWL4"/>
<protein>
    <submittedName>
        <fullName evidence="1">Uncharacterized protein</fullName>
    </submittedName>
</protein>
<name>A0A6C0AWL4_9ZZZZ</name>
<proteinExistence type="predicted"/>
<dbReference type="EMBL" id="MN738773">
    <property type="protein sequence ID" value="QHS84162.1"/>
    <property type="molecule type" value="Genomic_DNA"/>
</dbReference>